<dbReference type="InterPro" id="IPR011044">
    <property type="entry name" value="Quino_amine_DH_bsu"/>
</dbReference>
<accession>A0A6A5ZH70</accession>
<name>A0A6A5ZH70_9PLEO</name>
<dbReference type="Proteomes" id="UP000799770">
    <property type="component" value="Unassembled WGS sequence"/>
</dbReference>
<dbReference type="EMBL" id="ML977316">
    <property type="protein sequence ID" value="KAF2118890.1"/>
    <property type="molecule type" value="Genomic_DNA"/>
</dbReference>
<evidence type="ECO:0000256" key="1">
    <source>
        <dbReference type="SAM" id="MobiDB-lite"/>
    </source>
</evidence>
<evidence type="ECO:0000313" key="2">
    <source>
        <dbReference type="EMBL" id="KAF2118890.1"/>
    </source>
</evidence>
<reference evidence="2" key="1">
    <citation type="journal article" date="2020" name="Stud. Mycol.">
        <title>101 Dothideomycetes genomes: a test case for predicting lifestyles and emergence of pathogens.</title>
        <authorList>
            <person name="Haridas S."/>
            <person name="Albert R."/>
            <person name="Binder M."/>
            <person name="Bloem J."/>
            <person name="Labutti K."/>
            <person name="Salamov A."/>
            <person name="Andreopoulos B."/>
            <person name="Baker S."/>
            <person name="Barry K."/>
            <person name="Bills G."/>
            <person name="Bluhm B."/>
            <person name="Cannon C."/>
            <person name="Castanera R."/>
            <person name="Culley D."/>
            <person name="Daum C."/>
            <person name="Ezra D."/>
            <person name="Gonzalez J."/>
            <person name="Henrissat B."/>
            <person name="Kuo A."/>
            <person name="Liang C."/>
            <person name="Lipzen A."/>
            <person name="Lutzoni F."/>
            <person name="Magnuson J."/>
            <person name="Mondo S."/>
            <person name="Nolan M."/>
            <person name="Ohm R."/>
            <person name="Pangilinan J."/>
            <person name="Park H.-J."/>
            <person name="Ramirez L."/>
            <person name="Alfaro M."/>
            <person name="Sun H."/>
            <person name="Tritt A."/>
            <person name="Yoshinaga Y."/>
            <person name="Zwiers L.-H."/>
            <person name="Turgeon B."/>
            <person name="Goodwin S."/>
            <person name="Spatafora J."/>
            <person name="Crous P."/>
            <person name="Grigoriev I."/>
        </authorList>
    </citation>
    <scope>NUCLEOTIDE SEQUENCE</scope>
    <source>
        <strain evidence="2">CBS 627.86</strain>
    </source>
</reference>
<keyword evidence="3" id="KW-1185">Reference proteome</keyword>
<dbReference type="OrthoDB" id="5411560at2759"/>
<organism evidence="2 3">
    <name type="scientific">Lophiotrema nucula</name>
    <dbReference type="NCBI Taxonomy" id="690887"/>
    <lineage>
        <taxon>Eukaryota</taxon>
        <taxon>Fungi</taxon>
        <taxon>Dikarya</taxon>
        <taxon>Ascomycota</taxon>
        <taxon>Pezizomycotina</taxon>
        <taxon>Dothideomycetes</taxon>
        <taxon>Pleosporomycetidae</taxon>
        <taxon>Pleosporales</taxon>
        <taxon>Lophiotremataceae</taxon>
        <taxon>Lophiotrema</taxon>
    </lineage>
</organism>
<dbReference type="AlphaFoldDB" id="A0A6A5ZH70"/>
<protein>
    <submittedName>
        <fullName evidence="2">Uncharacterized protein</fullName>
    </submittedName>
</protein>
<sequence>MSLHRHLAEAWQILQGRHDVANILREIIGQHSVDLALQEDDSRNVDESIRAIIWIKTIFDLQRAYLSGNATGITECPPYVLSCLLPSELLFTSILYLINVKTRLFPSQTTLMTREFIRPRHILAQTVLSGLRLLLLRKESISALDRRRLQTAINAAWQNDRLHGVEKFIVSDLFTAILDSVNEPSRENAYIQEWANMRLPMYAAGLYPLDIRPEMFVMSLIHGTMEEDWIDAYWVLFDGLWAVESAVTQRYVDLCGQSGVFGSNPALVGPDADEILEQLYHTRTSLLLSIFHITGPMTPPQALLESLSVTLLEWSEDLDSFLSRQDSLLQNRSPVSPTPSRTPSYGRNVLEMNPYFEPATKSFKEWLMGRKSGYDQFSGTRRPGVTSNDMQELVREWIVRMTSSTVETRTLNLEGPSLPVYIVDCPKLHVIPKKSLEYKLRWADKWAYQSIQENSPIVNWKEGLLCPSCASGEKIKYARLIEPFQHLSTALDTLHFDDYSLSQYSVGESGSYDTTSISNASRSSESESIAALSMPSQSTMNVSIPSHVSRRSADSKSGQQPSCGQPPGYTESPVSLAALSPFLRRRSQGSSAVETPVSPLNESLNVPIPVHSRLSIELPIPITTPASIPETIPESMSAPSDFSSLRLNTPSTDSMFSGVSITKAKSSRTVRIANSIRRKPVEKEKEKAPLPKNPSFSFSSSGHSLLLWSKGANHLVRFDIPSNDTSAIQGCRYETAGIEAAAAGNHKCAMIGANGLQTRRLVIYNGVNIIPECETEIELPGRVGDICLAVSKNDRYIATSVGDNIDIYNIEDGIKRLAFHHQIHVFELRGGVSHRRTIAVGRTKSEESVHEPQRTETGWFDVQTKGLSSKEAAEEQQRQSAIVSRKMYFSTDSKRLVVATQLADHHVYVDVWDCTREPVSTISEQSRSFELPPWTLNDGDLTGVFFDSTRRCAIVTAFLGKEYPMLVPFPGFDTLHNEVYSTKIVHGAQSPSGQTFVVANAMTEIIQFEYSVKGTLSPRKLKKSSAKISNSVFKPGAIALAMPLENVLQCFWIKDGKCMLRTIKVGSSETLRDYDMRPHYDRLMSMKDKAVIARAPSLLIPELDAGEMGLTFDR</sequence>
<feature type="region of interest" description="Disordered" evidence="1">
    <location>
        <begin position="528"/>
        <end position="570"/>
    </location>
</feature>
<proteinExistence type="predicted"/>
<evidence type="ECO:0000313" key="3">
    <source>
        <dbReference type="Proteomes" id="UP000799770"/>
    </source>
</evidence>
<feature type="compositionally biased region" description="Polar residues" evidence="1">
    <location>
        <begin position="534"/>
        <end position="546"/>
    </location>
</feature>
<gene>
    <name evidence="2" type="ORF">BDV96DRAFT_643057</name>
</gene>
<dbReference type="SUPFAM" id="SSF50969">
    <property type="entry name" value="YVTN repeat-like/Quinoprotein amine dehydrogenase"/>
    <property type="match status" value="1"/>
</dbReference>